<comment type="caution">
    <text evidence="4">The sequence shown here is derived from an EMBL/GenBank/DDBJ whole genome shotgun (WGS) entry which is preliminary data.</text>
</comment>
<keyword evidence="5" id="KW-1185">Reference proteome</keyword>
<reference evidence="4" key="1">
    <citation type="journal article" date="2021" name="Front. Microbiol.">
        <title>Comprehensive Comparative Genomics and Phenotyping of Methylobacterium Species.</title>
        <authorList>
            <person name="Alessa O."/>
            <person name="Ogura Y."/>
            <person name="Fujitani Y."/>
            <person name="Takami H."/>
            <person name="Hayashi T."/>
            <person name="Sahin N."/>
            <person name="Tani A."/>
        </authorList>
    </citation>
    <scope>NUCLEOTIDE SEQUENCE</scope>
    <source>
        <strain evidence="4">DSM 14458</strain>
    </source>
</reference>
<protein>
    <submittedName>
        <fullName evidence="4">Endo-type membrane-bound lytic murein transglycosylase A</fullName>
    </submittedName>
</protein>
<evidence type="ECO:0000313" key="4">
    <source>
        <dbReference type="EMBL" id="GJE76549.1"/>
    </source>
</evidence>
<dbReference type="Pfam" id="PF01464">
    <property type="entry name" value="SLT"/>
    <property type="match status" value="1"/>
</dbReference>
<evidence type="ECO:0000256" key="1">
    <source>
        <dbReference type="ARBA" id="ARBA00009387"/>
    </source>
</evidence>
<dbReference type="EMBL" id="BPRE01000009">
    <property type="protein sequence ID" value="GJE76549.1"/>
    <property type="molecule type" value="Genomic_DNA"/>
</dbReference>
<dbReference type="InterPro" id="IPR023346">
    <property type="entry name" value="Lysozyme-like_dom_sf"/>
</dbReference>
<proteinExistence type="inferred from homology"/>
<sequence>MLRRLSYLLVLVALTAGDVTAQESAIPSDRATYVGMVRRAATERGLPPDLAEAVAQIESSYDPRVVGTVGEVGLMQVRHPTAQMLGFKGTIAELARPTENVRYGVAYLAGAWGLARGDVCRALMKYRAGHKAETMTPLSVTYCQRARAYLAEIGSTLASGVGPAPVAAVARPTVEPAGPARMPSCQRGTPACSKLFWAAHEARVRRIVAQLQSGRRSGG</sequence>
<reference evidence="4" key="2">
    <citation type="submission" date="2021-08" db="EMBL/GenBank/DDBJ databases">
        <authorList>
            <person name="Tani A."/>
            <person name="Ola A."/>
            <person name="Ogura Y."/>
            <person name="Katsura K."/>
            <person name="Hayashi T."/>
        </authorList>
    </citation>
    <scope>NUCLEOTIDE SEQUENCE</scope>
    <source>
        <strain evidence="4">DSM 14458</strain>
    </source>
</reference>
<organism evidence="4 5">
    <name type="scientific">Methylorubrum suomiense</name>
    <dbReference type="NCBI Taxonomy" id="144191"/>
    <lineage>
        <taxon>Bacteria</taxon>
        <taxon>Pseudomonadati</taxon>
        <taxon>Pseudomonadota</taxon>
        <taxon>Alphaproteobacteria</taxon>
        <taxon>Hyphomicrobiales</taxon>
        <taxon>Methylobacteriaceae</taxon>
        <taxon>Methylorubrum</taxon>
    </lineage>
</organism>
<dbReference type="SUPFAM" id="SSF53955">
    <property type="entry name" value="Lysozyme-like"/>
    <property type="match status" value="1"/>
</dbReference>
<feature type="chain" id="PRO_5046810976" evidence="2">
    <location>
        <begin position="22"/>
        <end position="219"/>
    </location>
</feature>
<comment type="similarity">
    <text evidence="1">Belongs to the virb1 family.</text>
</comment>
<name>A0ABQ4UWS1_9HYPH</name>
<evidence type="ECO:0000256" key="2">
    <source>
        <dbReference type="SAM" id="SignalP"/>
    </source>
</evidence>
<dbReference type="Proteomes" id="UP001055093">
    <property type="component" value="Unassembled WGS sequence"/>
</dbReference>
<feature type="signal peptide" evidence="2">
    <location>
        <begin position="1"/>
        <end position="21"/>
    </location>
</feature>
<accession>A0ABQ4UWS1</accession>
<evidence type="ECO:0000259" key="3">
    <source>
        <dbReference type="Pfam" id="PF01464"/>
    </source>
</evidence>
<keyword evidence="2" id="KW-0732">Signal</keyword>
<dbReference type="Gene3D" id="1.10.530.10">
    <property type="match status" value="1"/>
</dbReference>
<gene>
    <name evidence="4" type="primary">emtA</name>
    <name evidence="4" type="ORF">BGCPKDLD_3144</name>
</gene>
<feature type="domain" description="Transglycosylase SLT" evidence="3">
    <location>
        <begin position="37"/>
        <end position="132"/>
    </location>
</feature>
<evidence type="ECO:0000313" key="5">
    <source>
        <dbReference type="Proteomes" id="UP001055093"/>
    </source>
</evidence>
<dbReference type="InterPro" id="IPR008258">
    <property type="entry name" value="Transglycosylase_SLT_dom_1"/>
</dbReference>